<evidence type="ECO:0000313" key="1">
    <source>
        <dbReference type="EMBL" id="SOQ52677.1"/>
    </source>
</evidence>
<sequence length="190" mass="20402">MPNRGCGRPSGLPGHRLGAGVGTGWFLVSKSLTLGAADYQASLPRLQLEKQESCSGMGGCGGLVLLKITPSLTFTQGGRSFIDFPPLIITYLIHWLLGNRGFERLGRGVILLSLSVTSITQQNTTQALFHVDFLRGRGITPVEPAQQCRSMALPHFEGVKLSNVFSALDEASGSVRLLLTKKRPVPTPAF</sequence>
<gene>
    <name evidence="1" type="ORF">SFRICE_026701</name>
</gene>
<reference evidence="1" key="1">
    <citation type="submission" date="2016-07" db="EMBL/GenBank/DDBJ databases">
        <authorList>
            <person name="Bretaudeau A."/>
        </authorList>
    </citation>
    <scope>NUCLEOTIDE SEQUENCE</scope>
    <source>
        <strain evidence="1">Rice</strain>
        <tissue evidence="1">Whole body</tissue>
    </source>
</reference>
<accession>A0A2H1WI16</accession>
<dbReference type="EMBL" id="ODYU01008779">
    <property type="protein sequence ID" value="SOQ52677.1"/>
    <property type="molecule type" value="Genomic_DNA"/>
</dbReference>
<organism evidence="1">
    <name type="scientific">Spodoptera frugiperda</name>
    <name type="common">Fall armyworm</name>
    <dbReference type="NCBI Taxonomy" id="7108"/>
    <lineage>
        <taxon>Eukaryota</taxon>
        <taxon>Metazoa</taxon>
        <taxon>Ecdysozoa</taxon>
        <taxon>Arthropoda</taxon>
        <taxon>Hexapoda</taxon>
        <taxon>Insecta</taxon>
        <taxon>Pterygota</taxon>
        <taxon>Neoptera</taxon>
        <taxon>Endopterygota</taxon>
        <taxon>Lepidoptera</taxon>
        <taxon>Glossata</taxon>
        <taxon>Ditrysia</taxon>
        <taxon>Noctuoidea</taxon>
        <taxon>Noctuidae</taxon>
        <taxon>Amphipyrinae</taxon>
        <taxon>Spodoptera</taxon>
    </lineage>
</organism>
<name>A0A2H1WI16_SPOFR</name>
<dbReference type="AlphaFoldDB" id="A0A2H1WI16"/>
<proteinExistence type="predicted"/>
<protein>
    <submittedName>
        <fullName evidence="1">SFRICE_026701</fullName>
    </submittedName>
</protein>